<keyword evidence="6" id="KW-0597">Phosphoprotein</keyword>
<keyword evidence="8" id="KW-0647">Proteasome</keyword>
<accession>A0A4P9XDZ5</accession>
<organism evidence="14 15">
    <name type="scientific">Caulochytrium protostelioides</name>
    <dbReference type="NCBI Taxonomy" id="1555241"/>
    <lineage>
        <taxon>Eukaryota</taxon>
        <taxon>Fungi</taxon>
        <taxon>Fungi incertae sedis</taxon>
        <taxon>Chytridiomycota</taxon>
        <taxon>Chytridiomycota incertae sedis</taxon>
        <taxon>Chytridiomycetes</taxon>
        <taxon>Caulochytriales</taxon>
        <taxon>Caulochytriaceae</taxon>
        <taxon>Caulochytrium</taxon>
    </lineage>
</organism>
<sequence length="391" mass="39784">MAIDLAAVLSRVAAVLPAISGDAAPEASTLRHAADAWTLIGHAVLVHEGWSLVPSSDSGSRPGADSSAGAGRRADPATPTTSRLPSDWNAHAPSELTLHYHVPTTGSESSDDVGDGKDVVAVQSMRFGDRRTVFAHRAREPDRRVEATFDVERLFRSDRWPVRLPSRAPADSGAADAADADRVAAALRAIVPDASALQAAVDTLGAHIVRPLASRASPAPTSPHGDAAQRTAPTHPPRADPLRLGGGSGGHGGFGAGGRMPVPVGGWGRTDLDPLAAAPGIIGIGGSGGGSRMGGFTGGGMTVEPDHPMFGQIGGGHEPDHSGNGVGRLPPGAVPPGARFDPIRPDIPQFPGQFGGGLRGGPRGGPPGAMPFSGDPDNDEMMPPGSRDMFL</sequence>
<gene>
    <name evidence="14" type="ORF">CXG81DRAFT_17121</name>
</gene>
<evidence type="ECO:0000259" key="13">
    <source>
        <dbReference type="Pfam" id="PF11566"/>
    </source>
</evidence>
<feature type="region of interest" description="Disordered" evidence="11">
    <location>
        <begin position="354"/>
        <end position="391"/>
    </location>
</feature>
<evidence type="ECO:0000256" key="7">
    <source>
        <dbReference type="ARBA" id="ARBA00022824"/>
    </source>
</evidence>
<dbReference type="STRING" id="1555241.A0A4P9XDZ5"/>
<dbReference type="Pfam" id="PF08577">
    <property type="entry name" value="PI31_Prot_C"/>
    <property type="match status" value="1"/>
</dbReference>
<dbReference type="InterPro" id="IPR021625">
    <property type="entry name" value="PI31_Prot_N"/>
</dbReference>
<dbReference type="GO" id="GO:0005783">
    <property type="term" value="C:endoplasmic reticulum"/>
    <property type="evidence" value="ECO:0007669"/>
    <property type="project" value="UniProtKB-SubCell"/>
</dbReference>
<comment type="similarity">
    <text evidence="3">Belongs to the proteasome inhibitor PI31 family.</text>
</comment>
<dbReference type="GO" id="GO:0043161">
    <property type="term" value="P:proteasome-mediated ubiquitin-dependent protein catabolic process"/>
    <property type="evidence" value="ECO:0007669"/>
    <property type="project" value="InterPro"/>
</dbReference>
<evidence type="ECO:0000256" key="11">
    <source>
        <dbReference type="SAM" id="MobiDB-lite"/>
    </source>
</evidence>
<dbReference type="GO" id="GO:0070628">
    <property type="term" value="F:proteasome binding"/>
    <property type="evidence" value="ECO:0007669"/>
    <property type="project" value="InterPro"/>
</dbReference>
<feature type="region of interest" description="Disordered" evidence="11">
    <location>
        <begin position="214"/>
        <end position="257"/>
    </location>
</feature>
<evidence type="ECO:0000256" key="8">
    <source>
        <dbReference type="ARBA" id="ARBA00022942"/>
    </source>
</evidence>
<evidence type="ECO:0000256" key="4">
    <source>
        <dbReference type="ARBA" id="ARBA00022481"/>
    </source>
</evidence>
<feature type="compositionally biased region" description="Low complexity" evidence="11">
    <location>
        <begin position="54"/>
        <end position="71"/>
    </location>
</feature>
<dbReference type="GO" id="GO:0000502">
    <property type="term" value="C:proteasome complex"/>
    <property type="evidence" value="ECO:0007669"/>
    <property type="project" value="UniProtKB-KW"/>
</dbReference>
<dbReference type="PANTHER" id="PTHR13266:SF1">
    <property type="entry name" value="PROTEASOME INHIBITOR PI31 SUBUNIT"/>
    <property type="match status" value="1"/>
</dbReference>
<dbReference type="AlphaFoldDB" id="A0A4P9XDZ5"/>
<evidence type="ECO:0000256" key="3">
    <source>
        <dbReference type="ARBA" id="ARBA00006405"/>
    </source>
</evidence>
<dbReference type="Pfam" id="PF11566">
    <property type="entry name" value="PI31_Prot_N"/>
    <property type="match status" value="1"/>
</dbReference>
<evidence type="ECO:0000256" key="5">
    <source>
        <dbReference type="ARBA" id="ARBA00022490"/>
    </source>
</evidence>
<feature type="domain" description="PI31 proteasome regulator N-terminal" evidence="13">
    <location>
        <begin position="27"/>
        <end position="214"/>
    </location>
</feature>
<evidence type="ECO:0000256" key="2">
    <source>
        <dbReference type="ARBA" id="ARBA00004496"/>
    </source>
</evidence>
<dbReference type="GO" id="GO:0004866">
    <property type="term" value="F:endopeptidase inhibitor activity"/>
    <property type="evidence" value="ECO:0007669"/>
    <property type="project" value="InterPro"/>
</dbReference>
<dbReference type="Gene3D" id="3.40.1000.30">
    <property type="match status" value="1"/>
</dbReference>
<evidence type="ECO:0000313" key="14">
    <source>
        <dbReference type="EMBL" id="RKP03380.1"/>
    </source>
</evidence>
<evidence type="ECO:0000256" key="6">
    <source>
        <dbReference type="ARBA" id="ARBA00022553"/>
    </source>
</evidence>
<comment type="subcellular location">
    <subcellularLocation>
        <location evidence="2">Cytoplasm</location>
    </subcellularLocation>
    <subcellularLocation>
        <location evidence="1">Endoplasmic reticulum</location>
    </subcellularLocation>
</comment>
<name>A0A4P9XDZ5_9FUNG</name>
<evidence type="ECO:0000256" key="10">
    <source>
        <dbReference type="ARBA" id="ARBA00024805"/>
    </source>
</evidence>
<feature type="domain" description="PI31 proteasome regulator C-terminal" evidence="12">
    <location>
        <begin position="268"/>
        <end position="345"/>
    </location>
</feature>
<dbReference type="PANTHER" id="PTHR13266">
    <property type="entry name" value="PROTEASOME INHIBITOR"/>
    <property type="match status" value="1"/>
</dbReference>
<evidence type="ECO:0000313" key="15">
    <source>
        <dbReference type="Proteomes" id="UP000274922"/>
    </source>
</evidence>
<keyword evidence="5" id="KW-0963">Cytoplasm</keyword>
<evidence type="ECO:0000256" key="1">
    <source>
        <dbReference type="ARBA" id="ARBA00004240"/>
    </source>
</evidence>
<dbReference type="EMBL" id="ML014124">
    <property type="protein sequence ID" value="RKP03380.1"/>
    <property type="molecule type" value="Genomic_DNA"/>
</dbReference>
<dbReference type="OrthoDB" id="2163463at2759"/>
<keyword evidence="4" id="KW-0488">Methylation</keyword>
<dbReference type="InterPro" id="IPR013886">
    <property type="entry name" value="PI31_Prot_C"/>
</dbReference>
<protein>
    <submittedName>
        <fullName evidence="14">Uncharacterized protein</fullName>
    </submittedName>
</protein>
<comment type="function">
    <text evidence="10">Plays an important role in control of proteasome function. Inhibits the hydrolysis of protein and peptide substrates by the 20S proteasome. Also inhibits the activation of the proteasome by the proteasome regulatory proteins PA700 and PA28.</text>
</comment>
<evidence type="ECO:0000256" key="9">
    <source>
        <dbReference type="ARBA" id="ARBA00022990"/>
    </source>
</evidence>
<reference evidence="15" key="1">
    <citation type="journal article" date="2018" name="Nat. Microbiol.">
        <title>Leveraging single-cell genomics to expand the fungal tree of life.</title>
        <authorList>
            <person name="Ahrendt S.R."/>
            <person name="Quandt C.A."/>
            <person name="Ciobanu D."/>
            <person name="Clum A."/>
            <person name="Salamov A."/>
            <person name="Andreopoulos B."/>
            <person name="Cheng J.F."/>
            <person name="Woyke T."/>
            <person name="Pelin A."/>
            <person name="Henrissat B."/>
            <person name="Reynolds N.K."/>
            <person name="Benny G.L."/>
            <person name="Smith M.E."/>
            <person name="James T.Y."/>
            <person name="Grigoriev I.V."/>
        </authorList>
    </citation>
    <scope>NUCLEOTIDE SEQUENCE [LARGE SCALE GENOMIC DNA]</scope>
    <source>
        <strain evidence="15">ATCC 52028</strain>
    </source>
</reference>
<dbReference type="Proteomes" id="UP000274922">
    <property type="component" value="Unassembled WGS sequence"/>
</dbReference>
<keyword evidence="7" id="KW-0256">Endoplasmic reticulum</keyword>
<feature type="compositionally biased region" description="Gly residues" evidence="11">
    <location>
        <begin position="244"/>
        <end position="257"/>
    </location>
</feature>
<keyword evidence="15" id="KW-1185">Reference proteome</keyword>
<keyword evidence="9" id="KW-0007">Acetylation</keyword>
<proteinExistence type="inferred from homology"/>
<evidence type="ECO:0000259" key="12">
    <source>
        <dbReference type="Pfam" id="PF08577"/>
    </source>
</evidence>
<feature type="region of interest" description="Disordered" evidence="11">
    <location>
        <begin position="53"/>
        <end position="89"/>
    </location>
</feature>
<dbReference type="InterPro" id="IPR045128">
    <property type="entry name" value="PI31-like"/>
</dbReference>
<feature type="compositionally biased region" description="Gly residues" evidence="11">
    <location>
        <begin position="354"/>
        <end position="363"/>
    </location>
</feature>